<keyword evidence="1" id="KW-0472">Membrane</keyword>
<keyword evidence="1" id="KW-0812">Transmembrane</keyword>
<name>A0A6H1ZTF1_9ZZZZ</name>
<keyword evidence="1" id="KW-1133">Transmembrane helix</keyword>
<dbReference type="EMBL" id="MT144198">
    <property type="protein sequence ID" value="QJA50480.1"/>
    <property type="molecule type" value="Genomic_DNA"/>
</dbReference>
<evidence type="ECO:0000313" key="2">
    <source>
        <dbReference type="EMBL" id="QJA50480.1"/>
    </source>
</evidence>
<gene>
    <name evidence="2" type="ORF">TM448A01785_0006</name>
</gene>
<feature type="transmembrane region" description="Helical" evidence="1">
    <location>
        <begin position="6"/>
        <end position="23"/>
    </location>
</feature>
<reference evidence="2" key="1">
    <citation type="submission" date="2020-03" db="EMBL/GenBank/DDBJ databases">
        <title>The deep terrestrial virosphere.</title>
        <authorList>
            <person name="Holmfeldt K."/>
            <person name="Nilsson E."/>
            <person name="Simone D."/>
            <person name="Lopez-Fernandez M."/>
            <person name="Wu X."/>
            <person name="de Brujin I."/>
            <person name="Lundin D."/>
            <person name="Andersson A."/>
            <person name="Bertilsson S."/>
            <person name="Dopson M."/>
        </authorList>
    </citation>
    <scope>NUCLEOTIDE SEQUENCE</scope>
    <source>
        <strain evidence="2">TM448A01785</strain>
    </source>
</reference>
<organism evidence="2">
    <name type="scientific">viral metagenome</name>
    <dbReference type="NCBI Taxonomy" id="1070528"/>
    <lineage>
        <taxon>unclassified sequences</taxon>
        <taxon>metagenomes</taxon>
        <taxon>organismal metagenomes</taxon>
    </lineage>
</organism>
<protein>
    <submittedName>
        <fullName evidence="2">Uncharacterized protein</fullName>
    </submittedName>
</protein>
<accession>A0A6H1ZTF1</accession>
<proteinExistence type="predicted"/>
<evidence type="ECO:0000256" key="1">
    <source>
        <dbReference type="SAM" id="Phobius"/>
    </source>
</evidence>
<dbReference type="AlphaFoldDB" id="A0A6H1ZTF1"/>
<sequence length="195" mass="22487">MNIYIAAIIGLTVIVIGLIAYILQLRRFSLNTLSAMERFCDINADCRQIIEQGKDIEQKYERLVLNTASLKQDYFDLSEMYRKAFNKDKTIMPNHAEIYNSINRLRTIVDKSIYGILRKVDCIYVRVAQNRGYDDITHTKEQILVDIPIPELSTILVNTPVILSAITKKLDELTKRIAVKEKDIEWVLTYSAGEL</sequence>